<sequence>MSKDELNKAYMELGNKLDREKDDHSTKEAIKPLTYDGVGVSDCCPLFNFPLTCNFNSSLRFTGGQRVHQLLIIVVRLRGGCKGLMSLRGGGNAFNLELREGKKKFGWYTSWKWQ</sequence>
<dbReference type="EMBL" id="ML179277">
    <property type="protein sequence ID" value="THU92500.1"/>
    <property type="molecule type" value="Genomic_DNA"/>
</dbReference>
<protein>
    <submittedName>
        <fullName evidence="1">Uncharacterized protein</fullName>
    </submittedName>
</protein>
<reference evidence="1 2" key="1">
    <citation type="journal article" date="2019" name="Nat. Ecol. Evol.">
        <title>Megaphylogeny resolves global patterns of mushroom evolution.</title>
        <authorList>
            <person name="Varga T."/>
            <person name="Krizsan K."/>
            <person name="Foldi C."/>
            <person name="Dima B."/>
            <person name="Sanchez-Garcia M."/>
            <person name="Sanchez-Ramirez S."/>
            <person name="Szollosi G.J."/>
            <person name="Szarkandi J.G."/>
            <person name="Papp V."/>
            <person name="Albert L."/>
            <person name="Andreopoulos W."/>
            <person name="Angelini C."/>
            <person name="Antonin V."/>
            <person name="Barry K.W."/>
            <person name="Bougher N.L."/>
            <person name="Buchanan P."/>
            <person name="Buyck B."/>
            <person name="Bense V."/>
            <person name="Catcheside P."/>
            <person name="Chovatia M."/>
            <person name="Cooper J."/>
            <person name="Damon W."/>
            <person name="Desjardin D."/>
            <person name="Finy P."/>
            <person name="Geml J."/>
            <person name="Haridas S."/>
            <person name="Hughes K."/>
            <person name="Justo A."/>
            <person name="Karasinski D."/>
            <person name="Kautmanova I."/>
            <person name="Kiss B."/>
            <person name="Kocsube S."/>
            <person name="Kotiranta H."/>
            <person name="LaButti K.M."/>
            <person name="Lechner B.E."/>
            <person name="Liimatainen K."/>
            <person name="Lipzen A."/>
            <person name="Lukacs Z."/>
            <person name="Mihaltcheva S."/>
            <person name="Morgado L.N."/>
            <person name="Niskanen T."/>
            <person name="Noordeloos M.E."/>
            <person name="Ohm R.A."/>
            <person name="Ortiz-Santana B."/>
            <person name="Ovrebo C."/>
            <person name="Racz N."/>
            <person name="Riley R."/>
            <person name="Savchenko A."/>
            <person name="Shiryaev A."/>
            <person name="Soop K."/>
            <person name="Spirin V."/>
            <person name="Szebenyi C."/>
            <person name="Tomsovsky M."/>
            <person name="Tulloss R.E."/>
            <person name="Uehling J."/>
            <person name="Grigoriev I.V."/>
            <person name="Vagvolgyi C."/>
            <person name="Papp T."/>
            <person name="Martin F.M."/>
            <person name="Miettinen O."/>
            <person name="Hibbett D.S."/>
            <person name="Nagy L.G."/>
        </authorList>
    </citation>
    <scope>NUCLEOTIDE SEQUENCE [LARGE SCALE GENOMIC DNA]</scope>
    <source>
        <strain evidence="1 2">CBS 962.96</strain>
    </source>
</reference>
<keyword evidence="2" id="KW-1185">Reference proteome</keyword>
<dbReference type="AlphaFoldDB" id="A0A4S8LT84"/>
<dbReference type="Proteomes" id="UP000297245">
    <property type="component" value="Unassembled WGS sequence"/>
</dbReference>
<name>A0A4S8LT84_DENBC</name>
<proteinExistence type="predicted"/>
<evidence type="ECO:0000313" key="1">
    <source>
        <dbReference type="EMBL" id="THU92500.1"/>
    </source>
</evidence>
<evidence type="ECO:0000313" key="2">
    <source>
        <dbReference type="Proteomes" id="UP000297245"/>
    </source>
</evidence>
<accession>A0A4S8LT84</accession>
<organism evidence="1 2">
    <name type="scientific">Dendrothele bispora (strain CBS 962.96)</name>
    <dbReference type="NCBI Taxonomy" id="1314807"/>
    <lineage>
        <taxon>Eukaryota</taxon>
        <taxon>Fungi</taxon>
        <taxon>Dikarya</taxon>
        <taxon>Basidiomycota</taxon>
        <taxon>Agaricomycotina</taxon>
        <taxon>Agaricomycetes</taxon>
        <taxon>Agaricomycetidae</taxon>
        <taxon>Agaricales</taxon>
        <taxon>Agaricales incertae sedis</taxon>
        <taxon>Dendrothele</taxon>
    </lineage>
</organism>
<gene>
    <name evidence="1" type="ORF">K435DRAFT_840568</name>
</gene>